<sequence>MMLHAIYIIDGETGLSIIEYRDYPQSKEFGDFFQVINDIMDDIRSNIQENRALSNFSRILMIDKFSIIIHYYHPAKILLCCLSDVDDIKEKILSVLDTLGRRFWQKHSMDIDKFLQTNKKEIFNSFIIEIEMLTRDGRIAENRPKLIVSDSTLEKLLKMEIISEEDLSIANICRGSLSPLQISEKTNIPHEKVAEILKKLKKIDIIKSPLAEIAN</sequence>
<dbReference type="KEGG" id="psyt:DSAG12_02307"/>
<proteinExistence type="predicted"/>
<dbReference type="GeneID" id="41330295"/>
<protein>
    <submittedName>
        <fullName evidence="1">Uncharacterized protein</fullName>
    </submittedName>
</protein>
<organism evidence="1 2">
    <name type="scientific">Promethearchaeum syntrophicum</name>
    <dbReference type="NCBI Taxonomy" id="2594042"/>
    <lineage>
        <taxon>Archaea</taxon>
        <taxon>Promethearchaeati</taxon>
        <taxon>Promethearchaeota</taxon>
        <taxon>Promethearchaeia</taxon>
        <taxon>Promethearchaeales</taxon>
        <taxon>Promethearchaeaceae</taxon>
        <taxon>Promethearchaeum</taxon>
    </lineage>
</organism>
<accession>A0A5B9DC83</accession>
<keyword evidence="2" id="KW-1185">Reference proteome</keyword>
<evidence type="ECO:0000313" key="2">
    <source>
        <dbReference type="Proteomes" id="UP000321408"/>
    </source>
</evidence>
<gene>
    <name evidence="1" type="ORF">DSAG12_02307</name>
</gene>
<reference evidence="1 2" key="1">
    <citation type="journal article" date="2020" name="Nature">
        <title>Isolation of an archaeon at the prokaryote-eukaryote interface.</title>
        <authorList>
            <person name="Imachi H."/>
            <person name="Nobu M.K."/>
            <person name="Nakahara N."/>
            <person name="Morono Y."/>
            <person name="Ogawara M."/>
            <person name="Takaki Y."/>
            <person name="Takano Y."/>
            <person name="Uematsu K."/>
            <person name="Ikuta T."/>
            <person name="Ito M."/>
            <person name="Matsui Y."/>
            <person name="Miyazaki M."/>
            <person name="Murata K."/>
            <person name="Saito Y."/>
            <person name="Sakai S."/>
            <person name="Song C."/>
            <person name="Tasumi E."/>
            <person name="Yamanaka Y."/>
            <person name="Yamaguchi T."/>
            <person name="Kamagata Y."/>
            <person name="Tamaki H."/>
            <person name="Takai K."/>
        </authorList>
    </citation>
    <scope>NUCLEOTIDE SEQUENCE [LARGE SCALE GENOMIC DNA]</scope>
    <source>
        <strain evidence="1 2">MK-D1</strain>
    </source>
</reference>
<dbReference type="Proteomes" id="UP000321408">
    <property type="component" value="Chromosome"/>
</dbReference>
<dbReference type="RefSeq" id="WP_147663353.1">
    <property type="nucleotide sequence ID" value="NZ_CP042905.2"/>
</dbReference>
<dbReference type="EMBL" id="CP042905">
    <property type="protein sequence ID" value="QEE16477.1"/>
    <property type="molecule type" value="Genomic_DNA"/>
</dbReference>
<dbReference type="AlphaFoldDB" id="A0A5B9DC83"/>
<evidence type="ECO:0000313" key="1">
    <source>
        <dbReference type="EMBL" id="QEE16477.1"/>
    </source>
</evidence>
<reference evidence="1 2" key="2">
    <citation type="journal article" date="2024" name="Int. J. Syst. Evol. Microbiol.">
        <title>Promethearchaeum syntrophicum gen. nov., sp. nov., an anaerobic, obligately syntrophic archaeon, the first isolate of the lineage 'Asgard' archaea, and proposal of the new archaeal phylum Promethearchaeota phyl. nov. and kingdom Promethearchaeati regn. nov.</title>
        <authorList>
            <person name="Imachi H."/>
            <person name="Nobu M.K."/>
            <person name="Kato S."/>
            <person name="Takaki Y."/>
            <person name="Miyazaki M."/>
            <person name="Miyata M."/>
            <person name="Ogawara M."/>
            <person name="Saito Y."/>
            <person name="Sakai S."/>
            <person name="Tahara Y.O."/>
            <person name="Takano Y."/>
            <person name="Tasumi E."/>
            <person name="Uematsu K."/>
            <person name="Yoshimura T."/>
            <person name="Itoh T."/>
            <person name="Ohkuma M."/>
            <person name="Takai K."/>
        </authorList>
    </citation>
    <scope>NUCLEOTIDE SEQUENCE [LARGE SCALE GENOMIC DNA]</scope>
    <source>
        <strain evidence="1 2">MK-D1</strain>
    </source>
</reference>
<name>A0A5B9DC83_9ARCH</name>